<reference evidence="9 10" key="1">
    <citation type="submission" date="2020-04" db="EMBL/GenBank/DDBJ databases">
        <title>Perkinsus chesapeaki whole genome sequence.</title>
        <authorList>
            <person name="Bogema D.R."/>
        </authorList>
    </citation>
    <scope>NUCLEOTIDE SEQUENCE [LARGE SCALE GENOMIC DNA]</scope>
    <source>
        <strain evidence="9">ATCC PRA-425</strain>
    </source>
</reference>
<dbReference type="EC" id="3.4.21.62" evidence="6"/>
<dbReference type="InterPro" id="IPR050131">
    <property type="entry name" value="Peptidase_S8_subtilisin-like"/>
</dbReference>
<evidence type="ECO:0000259" key="8">
    <source>
        <dbReference type="Pfam" id="PF00082"/>
    </source>
</evidence>
<dbReference type="Pfam" id="PF00082">
    <property type="entry name" value="Peptidase_S8"/>
    <property type="match status" value="1"/>
</dbReference>
<keyword evidence="10" id="KW-1185">Reference proteome</keyword>
<dbReference type="GO" id="GO:0004252">
    <property type="term" value="F:serine-type endopeptidase activity"/>
    <property type="evidence" value="ECO:0007669"/>
    <property type="project" value="UniProtKB-EC"/>
</dbReference>
<keyword evidence="4" id="KW-0720">Serine protease</keyword>
<dbReference type="OrthoDB" id="531541at2759"/>
<evidence type="ECO:0000313" key="10">
    <source>
        <dbReference type="Proteomes" id="UP000591131"/>
    </source>
</evidence>
<evidence type="ECO:0000256" key="6">
    <source>
        <dbReference type="ARBA" id="ARBA00023619"/>
    </source>
</evidence>
<dbReference type="PANTHER" id="PTHR43806">
    <property type="entry name" value="PEPTIDASE S8"/>
    <property type="match status" value="1"/>
</dbReference>
<dbReference type="InterPro" id="IPR036852">
    <property type="entry name" value="Peptidase_S8/S53_dom_sf"/>
</dbReference>
<dbReference type="InterPro" id="IPR015500">
    <property type="entry name" value="Peptidase_S8_subtilisin-rel"/>
</dbReference>
<protein>
    <recommendedName>
        <fullName evidence="6">subtilisin</fullName>
        <ecNumber evidence="6">3.4.21.62</ecNumber>
    </recommendedName>
</protein>
<dbReference type="PANTHER" id="PTHR43806:SF11">
    <property type="entry name" value="CEREVISIN-RELATED"/>
    <property type="match status" value="1"/>
</dbReference>
<dbReference type="EMBL" id="JAAPAO010000015">
    <property type="protein sequence ID" value="KAF4677358.1"/>
    <property type="molecule type" value="Genomic_DNA"/>
</dbReference>
<keyword evidence="3" id="KW-0378">Hydrolase</keyword>
<evidence type="ECO:0000256" key="4">
    <source>
        <dbReference type="ARBA" id="ARBA00022825"/>
    </source>
</evidence>
<dbReference type="SUPFAM" id="SSF52743">
    <property type="entry name" value="Subtilisin-like"/>
    <property type="match status" value="1"/>
</dbReference>
<evidence type="ECO:0000256" key="1">
    <source>
        <dbReference type="ARBA" id="ARBA00011073"/>
    </source>
</evidence>
<dbReference type="GO" id="GO:0006508">
    <property type="term" value="P:proteolysis"/>
    <property type="evidence" value="ECO:0007669"/>
    <property type="project" value="UniProtKB-KW"/>
</dbReference>
<comment type="caution">
    <text evidence="7">Lacks conserved residue(s) required for the propagation of feature annotation.</text>
</comment>
<dbReference type="PROSITE" id="PS51892">
    <property type="entry name" value="SUBTILASE"/>
    <property type="match status" value="1"/>
</dbReference>
<proteinExistence type="inferred from homology"/>
<dbReference type="InterPro" id="IPR000209">
    <property type="entry name" value="Peptidase_S8/S53_dom"/>
</dbReference>
<evidence type="ECO:0000256" key="3">
    <source>
        <dbReference type="ARBA" id="ARBA00022801"/>
    </source>
</evidence>
<dbReference type="Proteomes" id="UP000591131">
    <property type="component" value="Unassembled WGS sequence"/>
</dbReference>
<gene>
    <name evidence="9" type="ORF">FOL47_001944</name>
</gene>
<name>A0A7J6N0D9_PERCH</name>
<keyword evidence="2" id="KW-0645">Protease</keyword>
<dbReference type="PRINTS" id="PR00723">
    <property type="entry name" value="SUBTILISIN"/>
</dbReference>
<evidence type="ECO:0000256" key="5">
    <source>
        <dbReference type="ARBA" id="ARBA00023529"/>
    </source>
</evidence>
<comment type="catalytic activity">
    <reaction evidence="5">
        <text>Hydrolysis of proteins with broad specificity for peptide bonds, and a preference for a large uncharged residue in P1. Hydrolyzes peptide amides.</text>
        <dbReference type="EC" id="3.4.21.62"/>
    </reaction>
</comment>
<accession>A0A7J6N0D9</accession>
<organism evidence="9 10">
    <name type="scientific">Perkinsus chesapeaki</name>
    <name type="common">Clam parasite</name>
    <name type="synonym">Perkinsus andrewsi</name>
    <dbReference type="NCBI Taxonomy" id="330153"/>
    <lineage>
        <taxon>Eukaryota</taxon>
        <taxon>Sar</taxon>
        <taxon>Alveolata</taxon>
        <taxon>Perkinsozoa</taxon>
        <taxon>Perkinsea</taxon>
        <taxon>Perkinsida</taxon>
        <taxon>Perkinsidae</taxon>
        <taxon>Perkinsus</taxon>
    </lineage>
</organism>
<comment type="caution">
    <text evidence="9">The sequence shown here is derived from an EMBL/GenBank/DDBJ whole genome shotgun (WGS) entry which is preliminary data.</text>
</comment>
<sequence length="318" mass="34363">MMAAKASKPNDETLFSAGNVNDPLYLHQAPYMKAIRVPGAWRRLTSTRVDRHKVTLALVDSGVKKDHPDLVGNVVEGYNVVMRNSSTDDQTGHGTSMAGILGAKINNSIGLAGVMDLVSIMPISVGREFTELTEYLAVDYSIRNQKGKGIKMLIMPFSTELERPLFIKKLREADKAGILMIVTAGNRGSNTTINKKFPCALTTELNGMICVAATEQVKMRLSELSSYANYVDIAAPGVDIVTTDRDYMYTEVRGTCSAASIIAGVAAMLYSIAPDLSSRDVKKILKDTTKKGLKDVTGKISLPFGRVDADAAVAKLIP</sequence>
<dbReference type="Gene3D" id="3.40.50.200">
    <property type="entry name" value="Peptidase S8/S53 domain"/>
    <property type="match status" value="1"/>
</dbReference>
<evidence type="ECO:0000256" key="2">
    <source>
        <dbReference type="ARBA" id="ARBA00022670"/>
    </source>
</evidence>
<feature type="domain" description="Peptidase S8/S53" evidence="8">
    <location>
        <begin position="52"/>
        <end position="292"/>
    </location>
</feature>
<evidence type="ECO:0000313" key="9">
    <source>
        <dbReference type="EMBL" id="KAF4677358.1"/>
    </source>
</evidence>
<dbReference type="AlphaFoldDB" id="A0A7J6N0D9"/>
<evidence type="ECO:0000256" key="7">
    <source>
        <dbReference type="PROSITE-ProRule" id="PRU01240"/>
    </source>
</evidence>
<comment type="similarity">
    <text evidence="1 7">Belongs to the peptidase S8 family.</text>
</comment>